<dbReference type="EMBL" id="JAULJE010000016">
    <property type="protein sequence ID" value="KAK1333799.1"/>
    <property type="molecule type" value="Genomic_DNA"/>
</dbReference>
<comment type="caution">
    <text evidence="1">The sequence shown here is derived from an EMBL/GenBank/DDBJ whole genome shotgun (WGS) entry which is preliminary data.</text>
</comment>
<reference evidence="1" key="1">
    <citation type="submission" date="2023-06" db="EMBL/GenBank/DDBJ databases">
        <title>Reference genome for the Northern bat (Eptesicus nilssonii), a most northern bat species.</title>
        <authorList>
            <person name="Laine V.N."/>
            <person name="Pulliainen A.T."/>
            <person name="Lilley T.M."/>
        </authorList>
    </citation>
    <scope>NUCLEOTIDE SEQUENCE</scope>
    <source>
        <strain evidence="1">BLF_Eptnil</strain>
        <tissue evidence="1">Kidney</tissue>
    </source>
</reference>
<evidence type="ECO:0000313" key="1">
    <source>
        <dbReference type="EMBL" id="KAK1333799.1"/>
    </source>
</evidence>
<gene>
    <name evidence="1" type="ORF">QTO34_006186</name>
</gene>
<proteinExistence type="predicted"/>
<evidence type="ECO:0000313" key="2">
    <source>
        <dbReference type="Proteomes" id="UP001177744"/>
    </source>
</evidence>
<accession>A0AA40HM92</accession>
<dbReference type="Proteomes" id="UP001177744">
    <property type="component" value="Unassembled WGS sequence"/>
</dbReference>
<keyword evidence="2" id="KW-1185">Reference proteome</keyword>
<name>A0AA40HM92_CNENI</name>
<protein>
    <submittedName>
        <fullName evidence="1">Uncharacterized protein</fullName>
    </submittedName>
</protein>
<dbReference type="AlphaFoldDB" id="A0AA40HM92"/>
<organism evidence="1 2">
    <name type="scientific">Cnephaeus nilssonii</name>
    <name type="common">Northern bat</name>
    <name type="synonym">Eptesicus nilssonii</name>
    <dbReference type="NCBI Taxonomy" id="3371016"/>
    <lineage>
        <taxon>Eukaryota</taxon>
        <taxon>Metazoa</taxon>
        <taxon>Chordata</taxon>
        <taxon>Craniata</taxon>
        <taxon>Vertebrata</taxon>
        <taxon>Euteleostomi</taxon>
        <taxon>Mammalia</taxon>
        <taxon>Eutheria</taxon>
        <taxon>Laurasiatheria</taxon>
        <taxon>Chiroptera</taxon>
        <taxon>Yangochiroptera</taxon>
        <taxon>Vespertilionidae</taxon>
        <taxon>Cnephaeus</taxon>
    </lineage>
</organism>
<sequence>MEPLYTRLLSYLLNKSNVAYALSMLDKFKKSSTIIALSLSLCWSHGAGFKGGIGSQTFVKINREAITGPPEGKIGKMAEDLVVTCDWIKLHRSVGPNLKQLLSHLLEEKGVIPPDVPAVLGGTLTHWLKTASDDQSGLTGSLNIILTDVIFTTDYMADSAKLQPLSTTMIMPIPEFKELSHTVPSKSLHWRGPPDLACNRPTQDALLEYGNTWGKIHGAQPANLQLCKSETGAWERTGLAVPGLPRSCEGLRNLLEA</sequence>